<dbReference type="InterPro" id="IPR055270">
    <property type="entry name" value="Glyco_tran_10_C"/>
</dbReference>
<evidence type="ECO:0000259" key="18">
    <source>
        <dbReference type="Pfam" id="PF00852"/>
    </source>
</evidence>
<dbReference type="SUPFAM" id="SSF53756">
    <property type="entry name" value="UDP-Glycosyltransferase/glycogen phosphorylase"/>
    <property type="match status" value="1"/>
</dbReference>
<feature type="signal peptide" evidence="17">
    <location>
        <begin position="1"/>
        <end position="27"/>
    </location>
</feature>
<comment type="catalytic activity">
    <reaction evidence="13">
        <text>L-threonyl-[protein] + GDP-beta-L-fucose = 3-O-(alpha-L-fucosyl)-L-threonyl-[protein] + GDP + H(+)</text>
        <dbReference type="Rhea" id="RHEA:70491"/>
        <dbReference type="Rhea" id="RHEA-COMP:11060"/>
        <dbReference type="Rhea" id="RHEA-COMP:17915"/>
        <dbReference type="ChEBI" id="CHEBI:15378"/>
        <dbReference type="ChEBI" id="CHEBI:30013"/>
        <dbReference type="ChEBI" id="CHEBI:57273"/>
        <dbReference type="ChEBI" id="CHEBI:58189"/>
        <dbReference type="ChEBI" id="CHEBI:189631"/>
        <dbReference type="EC" id="2.4.1.221"/>
    </reaction>
    <physiologicalReaction direction="left-to-right" evidence="13">
        <dbReference type="Rhea" id="RHEA:70492"/>
    </physiologicalReaction>
</comment>
<dbReference type="RefSeq" id="XP_020646856.2">
    <property type="nucleotide sequence ID" value="XM_020791197.2"/>
</dbReference>
<dbReference type="InParanoid" id="A0A6J0TEE5"/>
<dbReference type="AlphaFoldDB" id="A0A6J0TEE5"/>
<evidence type="ECO:0000256" key="15">
    <source>
        <dbReference type="RuleBase" id="RU003832"/>
    </source>
</evidence>
<evidence type="ECO:0000313" key="20">
    <source>
        <dbReference type="Proteomes" id="UP001652642"/>
    </source>
</evidence>
<keyword evidence="6 15" id="KW-0812">Transmembrane</keyword>
<evidence type="ECO:0000256" key="3">
    <source>
        <dbReference type="ARBA" id="ARBA00008919"/>
    </source>
</evidence>
<evidence type="ECO:0000313" key="21">
    <source>
        <dbReference type="RefSeq" id="XP_020646856.2"/>
    </source>
</evidence>
<dbReference type="InterPro" id="IPR038577">
    <property type="entry name" value="GT10-like_C_sf"/>
</dbReference>
<comment type="pathway">
    <text evidence="2">Protein modification; protein glycosylation.</text>
</comment>
<keyword evidence="5 15" id="KW-0808">Transferase</keyword>
<feature type="compositionally biased region" description="Basic and acidic residues" evidence="16">
    <location>
        <begin position="37"/>
        <end position="48"/>
    </location>
</feature>
<keyword evidence="9" id="KW-1133">Transmembrane helix</keyword>
<organism evidence="20 21">
    <name type="scientific">Pogona vitticeps</name>
    <name type="common">central bearded dragon</name>
    <dbReference type="NCBI Taxonomy" id="103695"/>
    <lineage>
        <taxon>Eukaryota</taxon>
        <taxon>Metazoa</taxon>
        <taxon>Chordata</taxon>
        <taxon>Craniata</taxon>
        <taxon>Vertebrata</taxon>
        <taxon>Euteleostomi</taxon>
        <taxon>Lepidosauria</taxon>
        <taxon>Squamata</taxon>
        <taxon>Bifurcata</taxon>
        <taxon>Unidentata</taxon>
        <taxon>Episquamata</taxon>
        <taxon>Toxicofera</taxon>
        <taxon>Iguania</taxon>
        <taxon>Acrodonta</taxon>
        <taxon>Agamidae</taxon>
        <taxon>Amphibolurinae</taxon>
        <taxon>Pogona</taxon>
    </lineage>
</organism>
<dbReference type="Pfam" id="PF00852">
    <property type="entry name" value="Glyco_transf_10"/>
    <property type="match status" value="1"/>
</dbReference>
<evidence type="ECO:0000256" key="8">
    <source>
        <dbReference type="ARBA" id="ARBA00022968"/>
    </source>
</evidence>
<dbReference type="GO" id="GO:0046920">
    <property type="term" value="F:alpha-(1-&gt;3)-fucosyltransferase activity"/>
    <property type="evidence" value="ECO:0007669"/>
    <property type="project" value="InterPro"/>
</dbReference>
<dbReference type="Pfam" id="PF17039">
    <property type="entry name" value="Glyco_tran_10_N"/>
    <property type="match status" value="1"/>
</dbReference>
<comment type="catalytic activity">
    <reaction evidence="14">
        <text>L-seryl-[protein] + GDP-beta-L-fucose = 3-O-(alpha-L-fucosyl)-L-seryl-[protein] + GDP + H(+)</text>
        <dbReference type="Rhea" id="RHEA:63644"/>
        <dbReference type="Rhea" id="RHEA-COMP:9863"/>
        <dbReference type="Rhea" id="RHEA-COMP:17914"/>
        <dbReference type="ChEBI" id="CHEBI:15378"/>
        <dbReference type="ChEBI" id="CHEBI:29999"/>
        <dbReference type="ChEBI" id="CHEBI:57273"/>
        <dbReference type="ChEBI" id="CHEBI:58189"/>
        <dbReference type="ChEBI" id="CHEBI:189632"/>
        <dbReference type="EC" id="2.4.1.221"/>
    </reaction>
    <physiologicalReaction direction="left-to-right" evidence="14">
        <dbReference type="Rhea" id="RHEA:63645"/>
    </physiologicalReaction>
</comment>
<keyword evidence="7 15" id="KW-0256">Endoplasmic reticulum</keyword>
<evidence type="ECO:0000256" key="6">
    <source>
        <dbReference type="ARBA" id="ARBA00022692"/>
    </source>
</evidence>
<evidence type="ECO:0000256" key="9">
    <source>
        <dbReference type="ARBA" id="ARBA00022989"/>
    </source>
</evidence>
<feature type="chain" id="PRO_5045153099" description="Fucosyltransferase" evidence="17">
    <location>
        <begin position="28"/>
        <end position="546"/>
    </location>
</feature>
<evidence type="ECO:0000256" key="12">
    <source>
        <dbReference type="ARBA" id="ARBA00023180"/>
    </source>
</evidence>
<dbReference type="InterPro" id="IPR017176">
    <property type="entry name" value="Alpha-1_3-FUT_met"/>
</dbReference>
<keyword evidence="10" id="KW-0472">Membrane</keyword>
<feature type="region of interest" description="Disordered" evidence="16">
    <location>
        <begin position="37"/>
        <end position="74"/>
    </location>
</feature>
<evidence type="ECO:0000256" key="17">
    <source>
        <dbReference type="SAM" id="SignalP"/>
    </source>
</evidence>
<dbReference type="PANTHER" id="PTHR11929:SF198">
    <property type="entry name" value="ALPHA-(1,3)-FUCOSYLTRANSFERASE 11"/>
    <property type="match status" value="1"/>
</dbReference>
<gene>
    <name evidence="21" type="primary">FUT11</name>
</gene>
<dbReference type="KEGG" id="pvt:110077777"/>
<evidence type="ECO:0000256" key="2">
    <source>
        <dbReference type="ARBA" id="ARBA00004922"/>
    </source>
</evidence>
<evidence type="ECO:0000256" key="7">
    <source>
        <dbReference type="ARBA" id="ARBA00022824"/>
    </source>
</evidence>
<dbReference type="Proteomes" id="UP001652642">
    <property type="component" value="Chromosome 3"/>
</dbReference>
<keyword evidence="8" id="KW-0735">Signal-anchor</keyword>
<comment type="subcellular location">
    <subcellularLocation>
        <location evidence="1 15">Endoplasmic reticulum membrane</location>
        <topology evidence="1 15">Single-pass type II membrane protein</topology>
    </subcellularLocation>
</comment>
<evidence type="ECO:0000256" key="1">
    <source>
        <dbReference type="ARBA" id="ARBA00004648"/>
    </source>
</evidence>
<dbReference type="PIRSF" id="PIRSF037332">
    <property type="entry name" value="Alpha1_3FUT_met"/>
    <property type="match status" value="1"/>
</dbReference>
<dbReference type="InterPro" id="IPR001503">
    <property type="entry name" value="Glyco_trans_10"/>
</dbReference>
<evidence type="ECO:0000256" key="5">
    <source>
        <dbReference type="ARBA" id="ARBA00022679"/>
    </source>
</evidence>
<keyword evidence="4 15" id="KW-0328">Glycosyltransferase</keyword>
<dbReference type="UniPathway" id="UPA00378"/>
<evidence type="ECO:0000256" key="10">
    <source>
        <dbReference type="ARBA" id="ARBA00023136"/>
    </source>
</evidence>
<dbReference type="InterPro" id="IPR031481">
    <property type="entry name" value="Glyco_tran_10_N"/>
</dbReference>
<accession>A0A6J0TEE5</accession>
<dbReference type="PANTHER" id="PTHR11929">
    <property type="entry name" value="ALPHA- 1,3 -FUCOSYLTRANSFERASE"/>
    <property type="match status" value="1"/>
</dbReference>
<comment type="similarity">
    <text evidence="3 15">Belongs to the glycosyltransferase 10 family.</text>
</comment>
<reference evidence="21" key="1">
    <citation type="submission" date="2025-08" db="UniProtKB">
        <authorList>
            <consortium name="RefSeq"/>
        </authorList>
    </citation>
    <scope>IDENTIFICATION</scope>
</reference>
<evidence type="ECO:0000256" key="4">
    <source>
        <dbReference type="ARBA" id="ARBA00022676"/>
    </source>
</evidence>
<dbReference type="OrthoDB" id="9993460at2759"/>
<feature type="domain" description="Fucosyltransferase C-terminal" evidence="18">
    <location>
        <begin position="264"/>
        <end position="409"/>
    </location>
</feature>
<name>A0A6J0TEE5_9SAUR</name>
<sequence>MAFLRRPFSSLALLAHCCFWALPPVSALQERGRPGLADFERKGDRRPASSEGNEPVGPSVWDGDDGGSGPSAELPVGAFEEAAAAASFFQPAEVTPGLLMGAAAAPSFRGPGNNDTRRNKELPILLWWSGSLFPHFPGDTERLDCPRSSCLSTKNRRVRLQRRTRALLFYGTDFRAYEAPLPRLPHQTWALFHEESPMNNYLLSHRPGIALFNYTATFRRESDYPLSLQWLPDLAYLRRRPAFSLAEKERWRRRPRREGGLAPVLYAQSHCDVPSDRDRYVRELMKYIPVDSYGKCLNNREFPSMRLRDTSTATTEDSEFMTFISKYKFHLAMENAICHDYMTEKLWRPMHVGAVPIYRGSPSVRDWMPNDHSIILIDDFESPKELAEYIDFLDRNPDEYLKYLEYKNPGGFTNQFLIDNMERREWGVNDMTLPNYLNGFECFVCDRENARINAEKDHKRTHGKLPAPEPHIAQFTHMGCPPPTPGYGNIEDIPAGDSWKEMWLQDYWQSLDQGEALTAMIHHNESQQGKFWDYMHKVFLKRTGQN</sequence>
<proteinExistence type="inferred from homology"/>
<dbReference type="CTD" id="170384"/>
<evidence type="ECO:0000256" key="16">
    <source>
        <dbReference type="SAM" id="MobiDB-lite"/>
    </source>
</evidence>
<keyword evidence="12" id="KW-0325">Glycoprotein</keyword>
<dbReference type="GeneID" id="110077777"/>
<feature type="domain" description="Fucosyltransferase N-terminal" evidence="19">
    <location>
        <begin position="122"/>
        <end position="225"/>
    </location>
</feature>
<dbReference type="Gene3D" id="3.40.50.11660">
    <property type="entry name" value="Glycosyl transferase family 10, C-terminal domain"/>
    <property type="match status" value="1"/>
</dbReference>
<dbReference type="GO" id="GO:0005789">
    <property type="term" value="C:endoplasmic reticulum membrane"/>
    <property type="evidence" value="ECO:0007669"/>
    <property type="project" value="UniProtKB-SubCell"/>
</dbReference>
<keyword evidence="11" id="KW-1015">Disulfide bond</keyword>
<keyword evidence="17" id="KW-0732">Signal</keyword>
<evidence type="ECO:0000256" key="14">
    <source>
        <dbReference type="ARBA" id="ARBA00048647"/>
    </source>
</evidence>
<evidence type="ECO:0000256" key="13">
    <source>
        <dbReference type="ARBA" id="ARBA00047273"/>
    </source>
</evidence>
<dbReference type="GO" id="GO:0046922">
    <property type="term" value="F:peptide-O-fucosyltransferase activity"/>
    <property type="evidence" value="ECO:0007669"/>
    <property type="project" value="UniProtKB-EC"/>
</dbReference>
<evidence type="ECO:0000259" key="19">
    <source>
        <dbReference type="Pfam" id="PF17039"/>
    </source>
</evidence>
<dbReference type="EC" id="2.4.1.-" evidence="15"/>
<keyword evidence="20" id="KW-1185">Reference proteome</keyword>
<evidence type="ECO:0000256" key="11">
    <source>
        <dbReference type="ARBA" id="ARBA00023157"/>
    </source>
</evidence>
<dbReference type="GO" id="GO:0000139">
    <property type="term" value="C:Golgi membrane"/>
    <property type="evidence" value="ECO:0007669"/>
    <property type="project" value="InterPro"/>
</dbReference>
<dbReference type="FunCoup" id="A0A6J0TEE5">
    <property type="interactions" value="167"/>
</dbReference>
<protein>
    <recommendedName>
        <fullName evidence="15">Fucosyltransferase</fullName>
        <ecNumber evidence="15">2.4.1.-</ecNumber>
    </recommendedName>
</protein>